<organism evidence="10 11">
    <name type="scientific">Pseudoxanthomonas daejeonensis</name>
    <dbReference type="NCBI Taxonomy" id="266062"/>
    <lineage>
        <taxon>Bacteria</taxon>
        <taxon>Pseudomonadati</taxon>
        <taxon>Pseudomonadota</taxon>
        <taxon>Gammaproteobacteria</taxon>
        <taxon>Lysobacterales</taxon>
        <taxon>Lysobacteraceae</taxon>
        <taxon>Pseudoxanthomonas</taxon>
    </lineage>
</organism>
<evidence type="ECO:0000313" key="11">
    <source>
        <dbReference type="Proteomes" id="UP000788419"/>
    </source>
</evidence>
<evidence type="ECO:0000259" key="9">
    <source>
        <dbReference type="Pfam" id="PF11954"/>
    </source>
</evidence>
<accession>A0ABQ6Z5K6</accession>
<dbReference type="SUPFAM" id="SSF56601">
    <property type="entry name" value="beta-lactamase/transpeptidase-like"/>
    <property type="match status" value="1"/>
</dbReference>
<sequence>MPASRRKEWSMNTPLACLAAAVAATFAVLPGAAHAMTDARLAEVVRERLLGDRTGACMAVAVVEKDRVARVYECANARDAGRIGPDVAFEIGSVSKTMTAALLAQLIEQGKGSLDDTLAAWLPEGTKVPDYQGQPILLRHVVTHTSGLPALPSRLGAKSMDNPYANLDEAALLASLGDAKLVAAPGAKFEYSNFASMLLSYAVARRAGTDFESLARRELFVPLGMDHAYINQRPAGVRAATGHTPNAQATSAWDFTTNLAGVGGVRATLDDMVRYAQGGLGMIDVPIAASLEATHAAVSGQPPMGMNWMRVPMKDRTVLMHEGGTGGFSAFVSLDPQRQRGVVILSDTAWHSIGSLGSLGMHLVDDSLPLGKPRRAVAADAALLQALAGEYQLQGAMKMTLRERDGRLFIQAEGQGEYEMGHDDAGDFYPLALDAVLRPQRKSDGSYAFTWTQMGAVIPAVRIDRAAAQAPVLSPAQLSAYVGDYPLAPGFSLAVREHGGALQAQATGQGAFPLAAASADTFEAPAFGIEIRFHRDGAGKVQSLELHQGGQVLRGTRQ</sequence>
<comment type="caution">
    <text evidence="10">The sequence shown here is derived from an EMBL/GenBank/DDBJ whole genome shotgun (WGS) entry which is preliminary data.</text>
</comment>
<evidence type="ECO:0000256" key="3">
    <source>
        <dbReference type="ARBA" id="ARBA00012865"/>
    </source>
</evidence>
<keyword evidence="11" id="KW-1185">Reference proteome</keyword>
<keyword evidence="4 6" id="KW-0378">Hydrolase</keyword>
<dbReference type="PROSITE" id="PS00336">
    <property type="entry name" value="BETA_LACTAMASE_C"/>
    <property type="match status" value="1"/>
</dbReference>
<dbReference type="Gene3D" id="3.40.710.10">
    <property type="entry name" value="DD-peptidase/beta-lactamase superfamily"/>
    <property type="match status" value="1"/>
</dbReference>
<dbReference type="InterPro" id="IPR021860">
    <property type="entry name" value="Peptidase_S12_Pab87-rel_C"/>
</dbReference>
<protein>
    <recommendedName>
        <fullName evidence="3 6">Beta-lactamase</fullName>
        <ecNumber evidence="3 6">3.5.2.6</ecNumber>
    </recommendedName>
</protein>
<name>A0ABQ6Z5K6_9GAMM</name>
<evidence type="ECO:0000256" key="1">
    <source>
        <dbReference type="ARBA" id="ARBA00001526"/>
    </source>
</evidence>
<gene>
    <name evidence="10" type="ORF">CSC65_11975</name>
</gene>
<dbReference type="EC" id="3.5.2.6" evidence="3 6"/>
<evidence type="ECO:0000256" key="6">
    <source>
        <dbReference type="RuleBase" id="RU361140"/>
    </source>
</evidence>
<dbReference type="InterPro" id="IPR001466">
    <property type="entry name" value="Beta-lactam-related"/>
</dbReference>
<feature type="domain" description="Peptidase S12 Pab87-related C-terminal" evidence="9">
    <location>
        <begin position="470"/>
        <end position="549"/>
    </location>
</feature>
<dbReference type="InterPro" id="IPR050491">
    <property type="entry name" value="AmpC-like"/>
</dbReference>
<dbReference type="Proteomes" id="UP000788419">
    <property type="component" value="Unassembled WGS sequence"/>
</dbReference>
<dbReference type="PANTHER" id="PTHR46825:SF8">
    <property type="entry name" value="BETA-LACTAMASE-RELATED"/>
    <property type="match status" value="1"/>
</dbReference>
<feature type="chain" id="PRO_5047166105" description="Beta-lactamase" evidence="7">
    <location>
        <begin position="36"/>
        <end position="558"/>
    </location>
</feature>
<keyword evidence="5 6" id="KW-0046">Antibiotic resistance</keyword>
<keyword evidence="7" id="KW-0732">Signal</keyword>
<evidence type="ECO:0000259" key="8">
    <source>
        <dbReference type="Pfam" id="PF00144"/>
    </source>
</evidence>
<dbReference type="EMBL" id="PDWN01000011">
    <property type="protein sequence ID" value="KAF1693513.1"/>
    <property type="molecule type" value="Genomic_DNA"/>
</dbReference>
<comment type="similarity">
    <text evidence="2 6">Belongs to the class-C beta-lactamase family.</text>
</comment>
<comment type="catalytic activity">
    <reaction evidence="1 6">
        <text>a beta-lactam + H2O = a substituted beta-amino acid</text>
        <dbReference type="Rhea" id="RHEA:20401"/>
        <dbReference type="ChEBI" id="CHEBI:15377"/>
        <dbReference type="ChEBI" id="CHEBI:35627"/>
        <dbReference type="ChEBI" id="CHEBI:140347"/>
        <dbReference type="EC" id="3.5.2.6"/>
    </reaction>
</comment>
<evidence type="ECO:0000313" key="10">
    <source>
        <dbReference type="EMBL" id="KAF1693513.1"/>
    </source>
</evidence>
<feature type="domain" description="Beta-lactamase-related" evidence="8">
    <location>
        <begin position="56"/>
        <end position="347"/>
    </location>
</feature>
<evidence type="ECO:0000256" key="2">
    <source>
        <dbReference type="ARBA" id="ARBA00007840"/>
    </source>
</evidence>
<dbReference type="PANTHER" id="PTHR46825">
    <property type="entry name" value="D-ALANYL-D-ALANINE-CARBOXYPEPTIDASE/ENDOPEPTIDASE AMPH"/>
    <property type="match status" value="1"/>
</dbReference>
<dbReference type="InterPro" id="IPR012338">
    <property type="entry name" value="Beta-lactam/transpept-like"/>
</dbReference>
<evidence type="ECO:0000256" key="4">
    <source>
        <dbReference type="ARBA" id="ARBA00022801"/>
    </source>
</evidence>
<evidence type="ECO:0000256" key="5">
    <source>
        <dbReference type="ARBA" id="ARBA00023251"/>
    </source>
</evidence>
<dbReference type="Pfam" id="PF00144">
    <property type="entry name" value="Beta-lactamase"/>
    <property type="match status" value="1"/>
</dbReference>
<reference evidence="10 11" key="1">
    <citation type="submission" date="2017-10" db="EMBL/GenBank/DDBJ databases">
        <title>Whole genome sequencing of members of genus Pseudoxanthomonas.</title>
        <authorList>
            <person name="Kumar S."/>
            <person name="Bansal K."/>
            <person name="Kaur A."/>
            <person name="Patil P."/>
            <person name="Sharma S."/>
            <person name="Patil P.B."/>
        </authorList>
    </citation>
    <scope>NUCLEOTIDE SEQUENCE [LARGE SCALE GENOMIC DNA]</scope>
    <source>
        <strain evidence="10 11">DSM 17801</strain>
    </source>
</reference>
<proteinExistence type="inferred from homology"/>
<dbReference type="InterPro" id="IPR001586">
    <property type="entry name" value="Beta-lactam_class-C_AS"/>
</dbReference>
<evidence type="ECO:0000256" key="7">
    <source>
        <dbReference type="SAM" id="SignalP"/>
    </source>
</evidence>
<dbReference type="Pfam" id="PF11954">
    <property type="entry name" value="DUF3471"/>
    <property type="match status" value="1"/>
</dbReference>
<feature type="signal peptide" evidence="7">
    <location>
        <begin position="1"/>
        <end position="35"/>
    </location>
</feature>